<protein>
    <submittedName>
        <fullName evidence="1">Uncharacterized protein</fullName>
    </submittedName>
</protein>
<dbReference type="Proteomes" id="UP001302120">
    <property type="component" value="Unassembled WGS sequence"/>
</dbReference>
<name>A0ABU5UAM1_9CYAN</name>
<sequence>MLDNDLIEIFLIPLRKCSKYKPAFGQSKSEGLSLSDFHNLYGSDPFYAWLGLDDPMVYSAHKAAGGLTSVYRQLGVGSERLFRTIISTHFNLSEEQMCWGYEYAKPDNSNGIHTLDTRISSLDLRNEDYGKLNRWLEGTRQFLDPNGKLISPLTGVVFEVRQGYKSADSKRQNADLRFGMRAYQENLLPALAILSSQVSEPVAQRYRKDGMLVLTGIMSQDPNISTYAFFKEVIGYDLANFFQRNSQTIQAEVKEIISKLLSPQDA</sequence>
<comment type="caution">
    <text evidence="1">The sequence shown here is derived from an EMBL/GenBank/DDBJ whole genome shotgun (WGS) entry which is preliminary data.</text>
</comment>
<dbReference type="EMBL" id="JAYGHG010000002">
    <property type="protein sequence ID" value="MEA5580209.1"/>
    <property type="molecule type" value="Genomic_DNA"/>
</dbReference>
<dbReference type="RefSeq" id="WP_323194548.1">
    <property type="nucleotide sequence ID" value="NZ_JAYGHG010000002.1"/>
</dbReference>
<organism evidence="1 2">
    <name type="scientific">Nodularia harveyana UHCC-0300</name>
    <dbReference type="NCBI Taxonomy" id="2974287"/>
    <lineage>
        <taxon>Bacteria</taxon>
        <taxon>Bacillati</taxon>
        <taxon>Cyanobacteriota</taxon>
        <taxon>Cyanophyceae</taxon>
        <taxon>Nostocales</taxon>
        <taxon>Nodulariaceae</taxon>
        <taxon>Nodularia</taxon>
    </lineage>
</organism>
<keyword evidence="2" id="KW-1185">Reference proteome</keyword>
<reference evidence="1 2" key="1">
    <citation type="submission" date="2023-12" db="EMBL/GenBank/DDBJ databases">
        <title>Baltic Sea Cyanobacteria.</title>
        <authorList>
            <person name="Delbaje E."/>
            <person name="Fewer D.P."/>
            <person name="Shishido T.K."/>
        </authorList>
    </citation>
    <scope>NUCLEOTIDE SEQUENCE [LARGE SCALE GENOMIC DNA]</scope>
    <source>
        <strain evidence="1 2">UHCC-0300</strain>
    </source>
</reference>
<evidence type="ECO:0000313" key="2">
    <source>
        <dbReference type="Proteomes" id="UP001302120"/>
    </source>
</evidence>
<gene>
    <name evidence="1" type="ORF">VB620_02515</name>
</gene>
<evidence type="ECO:0000313" key="1">
    <source>
        <dbReference type="EMBL" id="MEA5580209.1"/>
    </source>
</evidence>
<accession>A0ABU5UAM1</accession>
<proteinExistence type="predicted"/>